<evidence type="ECO:0000256" key="4">
    <source>
        <dbReference type="ARBA" id="ARBA00023163"/>
    </source>
</evidence>
<dbReference type="GO" id="GO:0006357">
    <property type="term" value="P:regulation of transcription by RNA polymerase II"/>
    <property type="evidence" value="ECO:0007669"/>
    <property type="project" value="UniProtKB-ARBA"/>
</dbReference>
<keyword evidence="4" id="KW-0804">Transcription</keyword>
<dbReference type="AlphaFoldDB" id="A0A0R3X7G5"/>
<dbReference type="STRING" id="6205.A0A0R3X7G5"/>
<sequence>MTRKNSRGSVRTYAVILNGSQRYLMRNRRFVIGRRAGGSDTDIMLDSSLISRRHVEVTWFAGRLLLKCLGKNGITINGHFRRPGSVLYRLPRKCTIRFPNTSIELVVHCQPKRLRVSRRPLKAPHSPENKVAESPQHLSDVEGNDDNHSGRVIPPVSTNRRKQLLTSITINKSLIVDKSLNNSDAGSQQFVDELNHQHQEQHPNRVLQVFGPATSSEPSTGAHLLWDARAHSTYPLIATVKPPYSFAQLIVQALAGQPTRRLTLSGIYQFISQNYPYYRLEDKGWQNSVRHNLSLNKHFFKTPRLPDEPGKGCYWMIDPQFEERFISQAFRRRRYQEEHRTSLREHHLSPSITTYHPLPPVTPQLAVITSSAPSWKSQRSSNSFSVPSIERPVCLSQTPTQCNPVLSAQLVLPPCSRPRTAAKRILVLRHRPVTTIAGSQSSIQK</sequence>
<dbReference type="Pfam" id="PF00498">
    <property type="entry name" value="FHA"/>
    <property type="match status" value="1"/>
</dbReference>
<reference evidence="12" key="1">
    <citation type="submission" date="2017-02" db="UniProtKB">
        <authorList>
            <consortium name="WormBaseParasite"/>
        </authorList>
    </citation>
    <scope>IDENTIFICATION</scope>
</reference>
<name>A0A0R3X7G5_HYDTA</name>
<keyword evidence="3 6" id="KW-0238">DNA-binding</keyword>
<evidence type="ECO:0000256" key="2">
    <source>
        <dbReference type="ARBA" id="ARBA00023015"/>
    </source>
</evidence>
<dbReference type="PANTHER" id="PTHR45881:SF6">
    <property type="entry name" value="FORK-HEAD DOMAIN-CONTAINING PROTEIN"/>
    <property type="match status" value="1"/>
</dbReference>
<evidence type="ECO:0000313" key="12">
    <source>
        <dbReference type="WBParaSite" id="TTAC_0000949001-mRNA-1"/>
    </source>
</evidence>
<dbReference type="InterPro" id="IPR008984">
    <property type="entry name" value="SMAD_FHA_dom_sf"/>
</dbReference>
<dbReference type="InterPro" id="IPR000253">
    <property type="entry name" value="FHA_dom"/>
</dbReference>
<dbReference type="PRINTS" id="PR00053">
    <property type="entry name" value="FORKHEAD"/>
</dbReference>
<protein>
    <submittedName>
        <fullName evidence="12">Forkhead box protein K1</fullName>
    </submittedName>
</protein>
<evidence type="ECO:0000256" key="3">
    <source>
        <dbReference type="ARBA" id="ARBA00023125"/>
    </source>
</evidence>
<dbReference type="PANTHER" id="PTHR45881">
    <property type="entry name" value="CHECKPOINT SUPPRESSOR 1-LIKE, ISOFORM A-RELATED"/>
    <property type="match status" value="1"/>
</dbReference>
<feature type="domain" description="Fork-head" evidence="9">
    <location>
        <begin position="241"/>
        <end position="335"/>
    </location>
</feature>
<dbReference type="InterPro" id="IPR001766">
    <property type="entry name" value="Fork_head_dom"/>
</dbReference>
<dbReference type="GO" id="GO:0043565">
    <property type="term" value="F:sequence-specific DNA binding"/>
    <property type="evidence" value="ECO:0007669"/>
    <property type="project" value="InterPro"/>
</dbReference>
<dbReference type="WBParaSite" id="TTAC_0000949001-mRNA-1">
    <property type="protein sequence ID" value="TTAC_0000949001-mRNA-1"/>
    <property type="gene ID" value="TTAC_0000949001"/>
</dbReference>
<dbReference type="InterPro" id="IPR030456">
    <property type="entry name" value="TF_fork_head_CS_2"/>
</dbReference>
<dbReference type="InterPro" id="IPR018122">
    <property type="entry name" value="TF_fork_head_CS_1"/>
</dbReference>
<dbReference type="SUPFAM" id="SSF46785">
    <property type="entry name" value="Winged helix' DNA-binding domain"/>
    <property type="match status" value="1"/>
</dbReference>
<dbReference type="Gene3D" id="1.10.10.10">
    <property type="entry name" value="Winged helix-like DNA-binding domain superfamily/Winged helix DNA-binding domain"/>
    <property type="match status" value="1"/>
</dbReference>
<dbReference type="EMBL" id="UYWX01020835">
    <property type="protein sequence ID" value="VDM34278.1"/>
    <property type="molecule type" value="Genomic_DNA"/>
</dbReference>
<dbReference type="GO" id="GO:0003700">
    <property type="term" value="F:DNA-binding transcription factor activity"/>
    <property type="evidence" value="ECO:0007669"/>
    <property type="project" value="InterPro"/>
</dbReference>
<dbReference type="SUPFAM" id="SSF49879">
    <property type="entry name" value="SMAD/FHA domain"/>
    <property type="match status" value="1"/>
</dbReference>
<dbReference type="Proteomes" id="UP000274429">
    <property type="component" value="Unassembled WGS sequence"/>
</dbReference>
<feature type="DNA-binding region" description="Fork-head" evidence="6">
    <location>
        <begin position="241"/>
        <end position="335"/>
    </location>
</feature>
<evidence type="ECO:0000313" key="10">
    <source>
        <dbReference type="EMBL" id="VDM34278.1"/>
    </source>
</evidence>
<keyword evidence="2" id="KW-0805">Transcription regulation</keyword>
<dbReference type="PROSITE" id="PS50039">
    <property type="entry name" value="FORK_HEAD_3"/>
    <property type="match status" value="1"/>
</dbReference>
<dbReference type="PROSITE" id="PS00657">
    <property type="entry name" value="FORK_HEAD_1"/>
    <property type="match status" value="1"/>
</dbReference>
<evidence type="ECO:0000256" key="1">
    <source>
        <dbReference type="ARBA" id="ARBA00004123"/>
    </source>
</evidence>
<dbReference type="PROSITE" id="PS50006">
    <property type="entry name" value="FHA_DOMAIN"/>
    <property type="match status" value="1"/>
</dbReference>
<dbReference type="PROSITE" id="PS00658">
    <property type="entry name" value="FORK_HEAD_2"/>
    <property type="match status" value="1"/>
</dbReference>
<reference evidence="10 11" key="2">
    <citation type="submission" date="2018-11" db="EMBL/GenBank/DDBJ databases">
        <authorList>
            <consortium name="Pathogen Informatics"/>
        </authorList>
    </citation>
    <scope>NUCLEOTIDE SEQUENCE [LARGE SCALE GENOMIC DNA]</scope>
</reference>
<evidence type="ECO:0000256" key="6">
    <source>
        <dbReference type="PROSITE-ProRule" id="PRU00089"/>
    </source>
</evidence>
<evidence type="ECO:0000259" key="8">
    <source>
        <dbReference type="PROSITE" id="PS50006"/>
    </source>
</evidence>
<dbReference type="FunFam" id="1.10.10.10:FF:000030">
    <property type="entry name" value="Forkhead box protein K2"/>
    <property type="match status" value="1"/>
</dbReference>
<feature type="region of interest" description="Disordered" evidence="7">
    <location>
        <begin position="118"/>
        <end position="155"/>
    </location>
</feature>
<proteinExistence type="predicted"/>
<keyword evidence="5 6" id="KW-0539">Nucleus</keyword>
<comment type="subcellular location">
    <subcellularLocation>
        <location evidence="1 6">Nucleus</location>
    </subcellularLocation>
</comment>
<dbReference type="InterPro" id="IPR036388">
    <property type="entry name" value="WH-like_DNA-bd_sf"/>
</dbReference>
<evidence type="ECO:0000256" key="5">
    <source>
        <dbReference type="ARBA" id="ARBA00023242"/>
    </source>
</evidence>
<dbReference type="InterPro" id="IPR036390">
    <property type="entry name" value="WH_DNA-bd_sf"/>
</dbReference>
<dbReference type="GO" id="GO:0005634">
    <property type="term" value="C:nucleus"/>
    <property type="evidence" value="ECO:0007669"/>
    <property type="project" value="UniProtKB-SubCell"/>
</dbReference>
<dbReference type="Gene3D" id="2.60.200.20">
    <property type="match status" value="1"/>
</dbReference>
<dbReference type="SMART" id="SM00240">
    <property type="entry name" value="FHA"/>
    <property type="match status" value="1"/>
</dbReference>
<dbReference type="OrthoDB" id="691130at2759"/>
<accession>A0A0R3X7G5</accession>
<dbReference type="SMART" id="SM00339">
    <property type="entry name" value="FH"/>
    <property type="match status" value="1"/>
</dbReference>
<dbReference type="Pfam" id="PF00250">
    <property type="entry name" value="Forkhead"/>
    <property type="match status" value="1"/>
</dbReference>
<evidence type="ECO:0000259" key="9">
    <source>
        <dbReference type="PROSITE" id="PS50039"/>
    </source>
</evidence>
<keyword evidence="11" id="KW-1185">Reference proteome</keyword>
<gene>
    <name evidence="10" type="ORF">TTAC_LOCUS9475</name>
</gene>
<feature type="domain" description="FHA" evidence="8">
    <location>
        <begin position="30"/>
        <end position="81"/>
    </location>
</feature>
<evidence type="ECO:0000256" key="7">
    <source>
        <dbReference type="SAM" id="MobiDB-lite"/>
    </source>
</evidence>
<dbReference type="GO" id="GO:0045893">
    <property type="term" value="P:positive regulation of DNA-templated transcription"/>
    <property type="evidence" value="ECO:0007669"/>
    <property type="project" value="UniProtKB-ARBA"/>
</dbReference>
<evidence type="ECO:0000313" key="11">
    <source>
        <dbReference type="Proteomes" id="UP000274429"/>
    </source>
</evidence>
<dbReference type="CDD" id="cd20026">
    <property type="entry name" value="FH_FOXK"/>
    <property type="match status" value="1"/>
</dbReference>
<organism evidence="12">
    <name type="scientific">Hydatigena taeniaeformis</name>
    <name type="common">Feline tapeworm</name>
    <name type="synonym">Taenia taeniaeformis</name>
    <dbReference type="NCBI Taxonomy" id="6205"/>
    <lineage>
        <taxon>Eukaryota</taxon>
        <taxon>Metazoa</taxon>
        <taxon>Spiralia</taxon>
        <taxon>Lophotrochozoa</taxon>
        <taxon>Platyhelminthes</taxon>
        <taxon>Cestoda</taxon>
        <taxon>Eucestoda</taxon>
        <taxon>Cyclophyllidea</taxon>
        <taxon>Taeniidae</taxon>
        <taxon>Hydatigera</taxon>
    </lineage>
</organism>